<reference evidence="3" key="1">
    <citation type="submission" date="2017-03" db="EMBL/GenBank/DDBJ databases">
        <authorList>
            <person name="Afonso C.L."/>
            <person name="Miller P.J."/>
            <person name="Scott M.A."/>
            <person name="Spackman E."/>
            <person name="Goraichik I."/>
            <person name="Dimitrov K.M."/>
            <person name="Suarez D.L."/>
            <person name="Swayne D.E."/>
        </authorList>
    </citation>
    <scope>NUCLEOTIDE SEQUENCE [LARGE SCALE GENOMIC DNA]</scope>
</reference>
<reference evidence="2 5" key="3">
    <citation type="submission" date="2019-09" db="EMBL/GenBank/DDBJ databases">
        <title>The hologenome of the rock-dwelling lichen Lasallia pustulata.</title>
        <authorList>
            <person name="Greshake Tzovaras B."/>
            <person name="Segers F."/>
            <person name="Bicker A."/>
            <person name="Dal Grande F."/>
            <person name="Otte J."/>
            <person name="Hankeln T."/>
            <person name="Schmitt I."/>
            <person name="Ebersberger I."/>
        </authorList>
    </citation>
    <scope>NUCLEOTIDE SEQUENCE [LARGE SCALE GENOMIC DNA]</scope>
    <source>
        <strain evidence="2">A1-1</strain>
    </source>
</reference>
<feature type="compositionally biased region" description="Basic and acidic residues" evidence="1">
    <location>
        <begin position="437"/>
        <end position="450"/>
    </location>
</feature>
<evidence type="ECO:0000313" key="4">
    <source>
        <dbReference type="Proteomes" id="UP000192927"/>
    </source>
</evidence>
<reference evidence="4" key="2">
    <citation type="submission" date="2017-03" db="EMBL/GenBank/DDBJ databases">
        <authorList>
            <person name="Sharma R."/>
            <person name="Thines M."/>
        </authorList>
    </citation>
    <scope>NUCLEOTIDE SEQUENCE [LARGE SCALE GENOMIC DNA]</scope>
</reference>
<name>A0A1W5DA41_9LECA</name>
<evidence type="ECO:0000256" key="1">
    <source>
        <dbReference type="SAM" id="MobiDB-lite"/>
    </source>
</evidence>
<feature type="region of interest" description="Disordered" evidence="1">
    <location>
        <begin position="398"/>
        <end position="457"/>
    </location>
</feature>
<evidence type="ECO:0000313" key="3">
    <source>
        <dbReference type="EMBL" id="SLM39994.1"/>
    </source>
</evidence>
<dbReference type="OrthoDB" id="4179303at2759"/>
<protein>
    <submittedName>
        <fullName evidence="3">Uncharacterized protein</fullName>
    </submittedName>
</protein>
<feature type="compositionally biased region" description="Acidic residues" evidence="1">
    <location>
        <begin position="402"/>
        <end position="418"/>
    </location>
</feature>
<accession>A0A1W5DA41</accession>
<gene>
    <name evidence="2" type="ORF">FRX48_08748</name>
</gene>
<evidence type="ECO:0000313" key="2">
    <source>
        <dbReference type="EMBL" id="KAA6407505.1"/>
    </source>
</evidence>
<organism evidence="3 4">
    <name type="scientific">Lasallia pustulata</name>
    <dbReference type="NCBI Taxonomy" id="136370"/>
    <lineage>
        <taxon>Eukaryota</taxon>
        <taxon>Fungi</taxon>
        <taxon>Dikarya</taxon>
        <taxon>Ascomycota</taxon>
        <taxon>Pezizomycotina</taxon>
        <taxon>Lecanoromycetes</taxon>
        <taxon>OSLEUM clade</taxon>
        <taxon>Umbilicariomycetidae</taxon>
        <taxon>Umbilicariales</taxon>
        <taxon>Umbilicariaceae</taxon>
        <taxon>Lasallia</taxon>
    </lineage>
</organism>
<dbReference type="EMBL" id="FWEW01003608">
    <property type="protein sequence ID" value="SLM39994.1"/>
    <property type="molecule type" value="Genomic_DNA"/>
</dbReference>
<keyword evidence="4" id="KW-1185">Reference proteome</keyword>
<dbReference type="Proteomes" id="UP000192927">
    <property type="component" value="Unassembled WGS sequence"/>
</dbReference>
<sequence>MSRTASLHALSNELLKDILEYVDSDPEKSVSIDRRAYLSVESFRPPSPPLPSQAQDIGSFRLVCRKFGELGIPHQFTRVATRFSRTGFQRLDRICSHDHLTKHTRKFSYLIPYFYVQDKDRVRELLIDANGDLHPLDAASFRRKVDDQRDIIRSGEDLRVLKKAMAAFTSLQHVQILRLQDEADRTLLDYLNENGDSASQIVELRWTPACIHATKTIGEALVHGRSPFSRFSGPMMNPQSALMIKDRTPPTVLSLAERLTCLELHFDDGANLNDRMRELSPSFKRVFSAASNMQAVHIGFPSRVPLDLRLEEIFHDVYWEKLRAFGIQAWRLEAEEVISLARRHRKTLRGLRLRDVQLKEGGMWKDVLTMLRAEMEQLDWVSLRRVDYSTHFDEMWANSMEVPDDPPDGSSDSDDEDDFAAHLSVGSGEEYSDGEDSDVHSDAGTDHGPEGYELALSPDTPATLPFCTCSRSSFPASADDLGDNGRFVLYPQRKVWEKWVVGRCPEHSAP</sequence>
<evidence type="ECO:0000313" key="5">
    <source>
        <dbReference type="Proteomes" id="UP000324767"/>
    </source>
</evidence>
<dbReference type="AlphaFoldDB" id="A0A1W5DA41"/>
<dbReference type="EMBL" id="VXIT01000017">
    <property type="protein sequence ID" value="KAA6407505.1"/>
    <property type="molecule type" value="Genomic_DNA"/>
</dbReference>
<dbReference type="Proteomes" id="UP000324767">
    <property type="component" value="Unassembled WGS sequence"/>
</dbReference>
<proteinExistence type="predicted"/>